<accession>A0A1H4D8Y9</accession>
<dbReference type="STRING" id="283786.SAMN04487990_12615"/>
<dbReference type="Gene3D" id="3.40.50.720">
    <property type="entry name" value="NAD(P)-binding Rossmann-like Domain"/>
    <property type="match status" value="2"/>
</dbReference>
<name>A0A1H4D8Y9_BIZPA</name>
<reference evidence="3 4" key="1">
    <citation type="submission" date="2016-10" db="EMBL/GenBank/DDBJ databases">
        <authorList>
            <person name="de Groot N.N."/>
        </authorList>
    </citation>
    <scope>NUCLEOTIDE SEQUENCE [LARGE SCALE GENOMIC DNA]</scope>
    <source>
        <strain evidence="3 4">DSM 23842</strain>
    </source>
</reference>
<dbReference type="PANTHER" id="PTHR43318:SF1">
    <property type="entry name" value="POLYSACCHARIDE BIOSYNTHESIS PROTEIN EPSC-RELATED"/>
    <property type="match status" value="1"/>
</dbReference>
<dbReference type="Pfam" id="PF02719">
    <property type="entry name" value="Polysacc_synt_2"/>
    <property type="match status" value="1"/>
</dbReference>
<organism evidence="3 4">
    <name type="scientific">Bizionia paragorgiae</name>
    <dbReference type="NCBI Taxonomy" id="283786"/>
    <lineage>
        <taxon>Bacteria</taxon>
        <taxon>Pseudomonadati</taxon>
        <taxon>Bacteroidota</taxon>
        <taxon>Flavobacteriia</taxon>
        <taxon>Flavobacteriales</taxon>
        <taxon>Flavobacteriaceae</taxon>
        <taxon>Bizionia</taxon>
    </lineage>
</organism>
<comment type="similarity">
    <text evidence="1">Belongs to the polysaccharide synthase family.</text>
</comment>
<proteinExistence type="inferred from homology"/>
<keyword evidence="4" id="KW-1185">Reference proteome</keyword>
<dbReference type="InterPro" id="IPR051203">
    <property type="entry name" value="Polysaccharide_Synthase-Rel"/>
</dbReference>
<dbReference type="InterPro" id="IPR036291">
    <property type="entry name" value="NAD(P)-bd_dom_sf"/>
</dbReference>
<feature type="domain" description="Polysaccharide biosynthesis protein CapD-like" evidence="2">
    <location>
        <begin position="57"/>
        <end position="358"/>
    </location>
</feature>
<dbReference type="PANTHER" id="PTHR43318">
    <property type="entry name" value="UDP-N-ACETYLGLUCOSAMINE 4,6-DEHYDRATASE"/>
    <property type="match status" value="1"/>
</dbReference>
<dbReference type="Proteomes" id="UP000198846">
    <property type="component" value="Unassembled WGS sequence"/>
</dbReference>
<dbReference type="EMBL" id="FNQK01000026">
    <property type="protein sequence ID" value="SEA68976.1"/>
    <property type="molecule type" value="Genomic_DNA"/>
</dbReference>
<evidence type="ECO:0000259" key="2">
    <source>
        <dbReference type="Pfam" id="PF02719"/>
    </source>
</evidence>
<dbReference type="SUPFAM" id="SSF51735">
    <property type="entry name" value="NAD(P)-binding Rossmann-fold domains"/>
    <property type="match status" value="1"/>
</dbReference>
<dbReference type="AlphaFoldDB" id="A0A1H4D8Y9"/>
<sequence length="418" mass="47200">MPLTQSEYKPKENKNMHIIDIPQFINTHITKRAESLFGKDIEANKEILSKKIAGKSVLVIGGAGTIGSSYIKAILKFKPGKLFVVDTNENGLTELTRTLRSDANMYVPEDYRTYPMNFGDPVFRKMFLAEGPFHIVANFAAHKHVRSEKDKYSIEAMIENNVFKAKEFLDLLTENKPEHFFCVSTDKAANPVNVMGASKKLMEEVIMSYSNELQITTARFANVAFSNGSLLAGYIERLLQNQPISCPADVKRFFVSPEESGQICMLACMLGNSGEIFFPKLAEEEMAFFKDITIDFFKASNRPIVECKSDVEAKELALTTTDKDPYPVYFFKTDTSGEKLYEEFYTDTDVVDQDTYDSLGVIKNARKLSQDQISATIIELKSLMDSGTYDKTAIVDLLKQHLPDFEHIETGRSLDQKM</sequence>
<dbReference type="InterPro" id="IPR003869">
    <property type="entry name" value="Polysac_CapD-like"/>
</dbReference>
<gene>
    <name evidence="3" type="ORF">SAMN04487990_12615</name>
</gene>
<evidence type="ECO:0000313" key="4">
    <source>
        <dbReference type="Proteomes" id="UP000198846"/>
    </source>
</evidence>
<evidence type="ECO:0000256" key="1">
    <source>
        <dbReference type="ARBA" id="ARBA00007430"/>
    </source>
</evidence>
<protein>
    <submittedName>
        <fullName evidence="3">Polysaccharide biosynthesis protein</fullName>
    </submittedName>
</protein>
<evidence type="ECO:0000313" key="3">
    <source>
        <dbReference type="EMBL" id="SEA68976.1"/>
    </source>
</evidence>